<evidence type="ECO:0000256" key="2">
    <source>
        <dbReference type="ARBA" id="ARBA00004496"/>
    </source>
</evidence>
<keyword evidence="5" id="KW-0158">Chromosome</keyword>
<keyword evidence="6" id="KW-0963">Cytoplasm</keyword>
<sequence>MTDVYAWGTFEEMLKQTSENKINTANSWNSGLIDFFHDMRVLRDGNTVDFKKASNTLEGCVKVYTHRVDSVAEETGKLLNGLAESKNKKSRGRAAAEEDEEGDGEEDEEGEDGQKKKRKKAPRPDANLSTHEQLQNKKMDIELSMDPMFKKASADFDEGGVKGLLLNNLFLDSKGRIVFDSSDDAEDITVEHKMTPAPDDGAEEDHDDSTPEAEASEDVEIDISSLAAKYFDLPSFAQLDHQEICPSSTRLHLNDIFTGSLDLADFTIPEDLGPDVSDGDGDDDQVAINGSGDLPEDNYMAFNDDDDDMTAIAQPPEAGFGEGGEAWAREAALEPQARVHQMTPEVGDEDRREESAEDGVAGAEDYDYKVSAAHGPEQENMFHYFDQAFKKNWAGPEHWRVARIKGMGKAAPARERKEKVPFVVDFLAPMSQSLNEALFGPKPAPSTIQAPKSQLQSKARNLLPDDKHFNSNSLRYYYLVPDVRIGEERLISEKKIGSGRGDREDDEAYWANQARDEKPDYDANFYQDDGIGNDDAGDDDEEAEYFADAREQLSPPLEEAPNHLQGLASGIFSTQEGEPQGDAPHVVLPNMPVPQAVPYARKAKKVDVHRLKNEIWDGLGFEETQQTVPTSDSGEPGSSNTMDVSVKFTDVIVNTLPKRYAKQQLDDLSTAYCFICLLHLANEKGLVIENEENFEDLTVRRDPTADLSVGVLDA</sequence>
<evidence type="ECO:0000256" key="6">
    <source>
        <dbReference type="ARBA" id="ARBA00022490"/>
    </source>
</evidence>
<protein>
    <recommendedName>
        <fullName evidence="4 11">Condensin complex subunit 2</fullName>
    </recommendedName>
</protein>
<dbReference type="Proteomes" id="UP000800097">
    <property type="component" value="Unassembled WGS sequence"/>
</dbReference>
<evidence type="ECO:0000256" key="1">
    <source>
        <dbReference type="ARBA" id="ARBA00004286"/>
    </source>
</evidence>
<dbReference type="GO" id="GO:0000796">
    <property type="term" value="C:condensin complex"/>
    <property type="evidence" value="ECO:0007669"/>
    <property type="project" value="InterPro"/>
</dbReference>
<feature type="region of interest" description="Disordered" evidence="12">
    <location>
        <begin position="303"/>
        <end position="322"/>
    </location>
</feature>
<evidence type="ECO:0000256" key="4">
    <source>
        <dbReference type="ARBA" id="ARBA00016065"/>
    </source>
</evidence>
<accession>A0A6A6JWB6</accession>
<reference evidence="13" key="1">
    <citation type="journal article" date="2020" name="Stud. Mycol.">
        <title>101 Dothideomycetes genomes: a test case for predicting lifestyles and emergence of pathogens.</title>
        <authorList>
            <person name="Haridas S."/>
            <person name="Albert R."/>
            <person name="Binder M."/>
            <person name="Bloem J."/>
            <person name="Labutti K."/>
            <person name="Salamov A."/>
            <person name="Andreopoulos B."/>
            <person name="Baker S."/>
            <person name="Barry K."/>
            <person name="Bills G."/>
            <person name="Bluhm B."/>
            <person name="Cannon C."/>
            <person name="Castanera R."/>
            <person name="Culley D."/>
            <person name="Daum C."/>
            <person name="Ezra D."/>
            <person name="Gonzalez J."/>
            <person name="Henrissat B."/>
            <person name="Kuo A."/>
            <person name="Liang C."/>
            <person name="Lipzen A."/>
            <person name="Lutzoni F."/>
            <person name="Magnuson J."/>
            <person name="Mondo S."/>
            <person name="Nolan M."/>
            <person name="Ohm R."/>
            <person name="Pangilinan J."/>
            <person name="Park H.-J."/>
            <person name="Ramirez L."/>
            <person name="Alfaro M."/>
            <person name="Sun H."/>
            <person name="Tritt A."/>
            <person name="Yoshinaga Y."/>
            <person name="Zwiers L.-H."/>
            <person name="Turgeon B."/>
            <person name="Goodwin S."/>
            <person name="Spatafora J."/>
            <person name="Crous P."/>
            <person name="Grigoriev I."/>
        </authorList>
    </citation>
    <scope>NUCLEOTIDE SEQUENCE</scope>
    <source>
        <strain evidence="13">CBS 379.55</strain>
    </source>
</reference>
<dbReference type="GO" id="GO:0051301">
    <property type="term" value="P:cell division"/>
    <property type="evidence" value="ECO:0007669"/>
    <property type="project" value="UniProtKB-KW"/>
</dbReference>
<evidence type="ECO:0000256" key="8">
    <source>
        <dbReference type="ARBA" id="ARBA00022776"/>
    </source>
</evidence>
<dbReference type="GO" id="GO:0007076">
    <property type="term" value="P:mitotic chromosome condensation"/>
    <property type="evidence" value="ECO:0007669"/>
    <property type="project" value="InterPro"/>
</dbReference>
<name>A0A6A6JWB6_WESOR</name>
<comment type="function">
    <text evidence="11">Regulatory subunit of the condensin complex, a complex required for conversion of interphase chromatin into mitotic-like condense chromosomes.</text>
</comment>
<dbReference type="EMBL" id="ML986484">
    <property type="protein sequence ID" value="KAF2280910.1"/>
    <property type="molecule type" value="Genomic_DNA"/>
</dbReference>
<feature type="region of interest" description="Disordered" evidence="12">
    <location>
        <begin position="622"/>
        <end position="642"/>
    </location>
</feature>
<evidence type="ECO:0000256" key="11">
    <source>
        <dbReference type="PIRNR" id="PIRNR017126"/>
    </source>
</evidence>
<evidence type="ECO:0000256" key="7">
    <source>
        <dbReference type="ARBA" id="ARBA00022618"/>
    </source>
</evidence>
<comment type="subcellular location">
    <subcellularLocation>
        <location evidence="1">Chromosome</location>
    </subcellularLocation>
    <subcellularLocation>
        <location evidence="2">Cytoplasm</location>
    </subcellularLocation>
</comment>
<keyword evidence="14" id="KW-1185">Reference proteome</keyword>
<feature type="region of interest" description="Disordered" evidence="12">
    <location>
        <begin position="194"/>
        <end position="217"/>
    </location>
</feature>
<evidence type="ECO:0000313" key="13">
    <source>
        <dbReference type="EMBL" id="KAF2280910.1"/>
    </source>
</evidence>
<dbReference type="AlphaFoldDB" id="A0A6A6JWB6"/>
<feature type="region of interest" description="Disordered" evidence="12">
    <location>
        <begin position="334"/>
        <end position="365"/>
    </location>
</feature>
<dbReference type="OrthoDB" id="362021at2759"/>
<proteinExistence type="inferred from homology"/>
<evidence type="ECO:0000256" key="9">
    <source>
        <dbReference type="ARBA" id="ARBA00023067"/>
    </source>
</evidence>
<dbReference type="GO" id="GO:0005737">
    <property type="term" value="C:cytoplasm"/>
    <property type="evidence" value="ECO:0007669"/>
    <property type="project" value="UniProtKB-SubCell"/>
</dbReference>
<feature type="compositionally biased region" description="Acidic residues" evidence="12">
    <location>
        <begin position="97"/>
        <end position="111"/>
    </location>
</feature>
<feature type="compositionally biased region" description="Polar residues" evidence="12">
    <location>
        <begin position="623"/>
        <end position="642"/>
    </location>
</feature>
<organism evidence="13 14">
    <name type="scientific">Westerdykella ornata</name>
    <dbReference type="NCBI Taxonomy" id="318751"/>
    <lineage>
        <taxon>Eukaryota</taxon>
        <taxon>Fungi</taxon>
        <taxon>Dikarya</taxon>
        <taxon>Ascomycota</taxon>
        <taxon>Pezizomycotina</taxon>
        <taxon>Dothideomycetes</taxon>
        <taxon>Pleosporomycetidae</taxon>
        <taxon>Pleosporales</taxon>
        <taxon>Sporormiaceae</taxon>
        <taxon>Westerdykella</taxon>
    </lineage>
</organism>
<evidence type="ECO:0000256" key="3">
    <source>
        <dbReference type="ARBA" id="ARBA00009471"/>
    </source>
</evidence>
<feature type="region of interest" description="Disordered" evidence="12">
    <location>
        <begin position="271"/>
        <end position="297"/>
    </location>
</feature>
<dbReference type="Pfam" id="PF05786">
    <property type="entry name" value="Cnd2"/>
    <property type="match status" value="1"/>
</dbReference>
<dbReference type="PANTHER" id="PTHR13108:SF9">
    <property type="entry name" value="CONDENSIN COMPLEX SUBUNIT 2"/>
    <property type="match status" value="1"/>
</dbReference>
<keyword evidence="9 11" id="KW-0226">DNA condensation</keyword>
<feature type="compositionally biased region" description="Acidic residues" evidence="12">
    <location>
        <begin position="200"/>
        <end position="217"/>
    </location>
</feature>
<dbReference type="GO" id="GO:0003682">
    <property type="term" value="F:chromatin binding"/>
    <property type="evidence" value="ECO:0007669"/>
    <property type="project" value="TreeGrafter"/>
</dbReference>
<comment type="similarity">
    <text evidence="3 11">Belongs to the CND2 (condensin subunit 2) family.</text>
</comment>
<feature type="region of interest" description="Disordered" evidence="12">
    <location>
        <begin position="85"/>
        <end position="138"/>
    </location>
</feature>
<evidence type="ECO:0000256" key="12">
    <source>
        <dbReference type="SAM" id="MobiDB-lite"/>
    </source>
</evidence>
<dbReference type="PIRSF" id="PIRSF017126">
    <property type="entry name" value="Condensin_H"/>
    <property type="match status" value="1"/>
</dbReference>
<dbReference type="InterPro" id="IPR022816">
    <property type="entry name" value="Condensin_barren_su2"/>
</dbReference>
<evidence type="ECO:0000256" key="10">
    <source>
        <dbReference type="ARBA" id="ARBA00023306"/>
    </source>
</evidence>
<keyword evidence="10 11" id="KW-0131">Cell cycle</keyword>
<dbReference type="PANTHER" id="PTHR13108">
    <property type="entry name" value="CONDENSIN COMPLEX SUBUNIT 2"/>
    <property type="match status" value="1"/>
</dbReference>
<evidence type="ECO:0000256" key="5">
    <source>
        <dbReference type="ARBA" id="ARBA00022454"/>
    </source>
</evidence>
<evidence type="ECO:0000313" key="14">
    <source>
        <dbReference type="Proteomes" id="UP000800097"/>
    </source>
</evidence>
<dbReference type="GeneID" id="54550520"/>
<keyword evidence="8 11" id="KW-0498">Mitosis</keyword>
<keyword evidence="7 11" id="KW-0132">Cell division</keyword>
<dbReference type="RefSeq" id="XP_033658447.1">
    <property type="nucleotide sequence ID" value="XM_033797345.1"/>
</dbReference>
<gene>
    <name evidence="13" type="ORF">EI97DRAFT_429002</name>
</gene>